<gene>
    <name evidence="1" type="ORF">WG66_12745</name>
</gene>
<protein>
    <submittedName>
        <fullName evidence="1">Uncharacterized protein</fullName>
    </submittedName>
</protein>
<evidence type="ECO:0000313" key="1">
    <source>
        <dbReference type="EMBL" id="KTB34673.1"/>
    </source>
</evidence>
<dbReference type="AlphaFoldDB" id="A0A0W0FEE7"/>
<sequence>MAGILNYWTLAMWEEFTPEDVQDEFKDSTKFKITRQEGLGWYTTVSRAPKLDPMLVSGHARCSSTSTGITSSTRSITSTLPHNSDFRKPLILQAIRQLVSSNGNYPEAINALHDLITRFRQFRLLKAIDALCISISRFEQPGLLVHIGALRNLITHFQQPGPLNGIDALRTRFKPPRPLNNINVLRDSITRILNDIDTLCDLIIRFKELGCLEVIGPLRDSISHFQAIGISGSYGFALLRSISNCYLFLLKYYEDGWNAYSGPEEYGDERLAFVAALIKHLKQGDEGRRSILLTSTPGKSFIRAIHNRIFQGLHKARDSALDGYPRQMLTREWWEATSQVTFISSSDNTLRRAQESFGIRYSIDTIPPPTAVV</sequence>
<dbReference type="EMBL" id="LATX01002051">
    <property type="protein sequence ID" value="KTB34673.1"/>
    <property type="molecule type" value="Genomic_DNA"/>
</dbReference>
<evidence type="ECO:0000313" key="2">
    <source>
        <dbReference type="Proteomes" id="UP000054988"/>
    </source>
</evidence>
<organism evidence="1 2">
    <name type="scientific">Moniliophthora roreri</name>
    <name type="common">Frosty pod rot fungus</name>
    <name type="synonym">Monilia roreri</name>
    <dbReference type="NCBI Taxonomy" id="221103"/>
    <lineage>
        <taxon>Eukaryota</taxon>
        <taxon>Fungi</taxon>
        <taxon>Dikarya</taxon>
        <taxon>Basidiomycota</taxon>
        <taxon>Agaricomycotina</taxon>
        <taxon>Agaricomycetes</taxon>
        <taxon>Agaricomycetidae</taxon>
        <taxon>Agaricales</taxon>
        <taxon>Marasmiineae</taxon>
        <taxon>Marasmiaceae</taxon>
        <taxon>Moniliophthora</taxon>
    </lineage>
</organism>
<proteinExistence type="predicted"/>
<comment type="caution">
    <text evidence="1">The sequence shown here is derived from an EMBL/GenBank/DDBJ whole genome shotgun (WGS) entry which is preliminary data.</text>
</comment>
<name>A0A0W0FEE7_MONRR</name>
<dbReference type="Proteomes" id="UP000054988">
    <property type="component" value="Unassembled WGS sequence"/>
</dbReference>
<accession>A0A0W0FEE7</accession>
<reference evidence="1 2" key="1">
    <citation type="submission" date="2015-12" db="EMBL/GenBank/DDBJ databases">
        <title>Draft genome sequence of Moniliophthora roreri, the causal agent of frosty pod rot of cacao.</title>
        <authorList>
            <person name="Aime M.C."/>
            <person name="Diaz-Valderrama J.R."/>
            <person name="Kijpornyongpan T."/>
            <person name="Phillips-Mora W."/>
        </authorList>
    </citation>
    <scope>NUCLEOTIDE SEQUENCE [LARGE SCALE GENOMIC DNA]</scope>
    <source>
        <strain evidence="1 2">MCA 2952</strain>
    </source>
</reference>